<dbReference type="SMART" id="SM00822">
    <property type="entry name" value="PKS_KR"/>
    <property type="match status" value="1"/>
</dbReference>
<dbReference type="CDD" id="cd08955">
    <property type="entry name" value="KR_2_FAS_SDR_x"/>
    <property type="match status" value="1"/>
</dbReference>
<dbReference type="GO" id="GO:0031177">
    <property type="term" value="F:phosphopantetheine binding"/>
    <property type="evidence" value="ECO:0007669"/>
    <property type="project" value="InterPro"/>
</dbReference>
<dbReference type="Gene3D" id="3.10.129.110">
    <property type="entry name" value="Polyketide synthase dehydratase"/>
    <property type="match status" value="1"/>
</dbReference>
<dbReference type="Gene3D" id="3.40.50.720">
    <property type="entry name" value="NAD(P)-binding Rossmann-like Domain"/>
    <property type="match status" value="3"/>
</dbReference>
<dbReference type="SMART" id="SM00823">
    <property type="entry name" value="PKS_PP"/>
    <property type="match status" value="1"/>
</dbReference>
<dbReference type="Pfam" id="PF00109">
    <property type="entry name" value="ketoacyl-synt"/>
    <property type="match status" value="1"/>
</dbReference>
<dbReference type="PROSITE" id="PS52019">
    <property type="entry name" value="PKS_MFAS_DH"/>
    <property type="match status" value="1"/>
</dbReference>
<dbReference type="SUPFAM" id="SSF53901">
    <property type="entry name" value="Thiolase-like"/>
    <property type="match status" value="1"/>
</dbReference>
<dbReference type="Gene3D" id="3.30.70.3290">
    <property type="match status" value="1"/>
</dbReference>
<dbReference type="SUPFAM" id="SSF52151">
    <property type="entry name" value="FabD/lysophospholipase-like"/>
    <property type="match status" value="1"/>
</dbReference>
<evidence type="ECO:0000256" key="2">
    <source>
        <dbReference type="ARBA" id="ARBA00006484"/>
    </source>
</evidence>
<organism evidence="14">
    <name type="scientific">Candidatus Kentrum sp. MB</name>
    <dbReference type="NCBI Taxonomy" id="2138164"/>
    <lineage>
        <taxon>Bacteria</taxon>
        <taxon>Pseudomonadati</taxon>
        <taxon>Pseudomonadota</taxon>
        <taxon>Gammaproteobacteria</taxon>
        <taxon>Candidatus Kentrum</taxon>
    </lineage>
</organism>
<dbReference type="Pfam" id="PF08659">
    <property type="entry name" value="KR"/>
    <property type="match status" value="1"/>
</dbReference>
<dbReference type="Pfam" id="PF21089">
    <property type="entry name" value="PKS_DH_N"/>
    <property type="match status" value="1"/>
</dbReference>
<dbReference type="InterPro" id="IPR020806">
    <property type="entry name" value="PKS_PP-bd"/>
</dbReference>
<dbReference type="PANTHER" id="PTHR43775:SF37">
    <property type="entry name" value="SI:DKEY-61P9.11"/>
    <property type="match status" value="1"/>
</dbReference>
<dbReference type="InterPro" id="IPR016039">
    <property type="entry name" value="Thiolase-like"/>
</dbReference>
<dbReference type="EMBL" id="CAADFQ010000048">
    <property type="protein sequence ID" value="VFK33556.1"/>
    <property type="molecule type" value="Genomic_DNA"/>
</dbReference>
<dbReference type="GO" id="GO:0016491">
    <property type="term" value="F:oxidoreductase activity"/>
    <property type="evidence" value="ECO:0007669"/>
    <property type="project" value="InterPro"/>
</dbReference>
<dbReference type="Gene3D" id="1.10.1200.10">
    <property type="entry name" value="ACP-like"/>
    <property type="match status" value="1"/>
</dbReference>
<dbReference type="GO" id="GO:0006633">
    <property type="term" value="P:fatty acid biosynthetic process"/>
    <property type="evidence" value="ECO:0007669"/>
    <property type="project" value="UniProtKB-UniPathway"/>
</dbReference>
<dbReference type="InterPro" id="IPR013149">
    <property type="entry name" value="ADH-like_C"/>
</dbReference>
<dbReference type="PROSITE" id="PS00606">
    <property type="entry name" value="KS3_1"/>
    <property type="match status" value="1"/>
</dbReference>
<dbReference type="InterPro" id="IPR020843">
    <property type="entry name" value="ER"/>
</dbReference>
<dbReference type="FunFam" id="3.40.47.10:FF:000019">
    <property type="entry name" value="Polyketide synthase type I"/>
    <property type="match status" value="1"/>
</dbReference>
<feature type="domain" description="Ketosynthase family 3 (KS3)" evidence="11">
    <location>
        <begin position="10"/>
        <end position="438"/>
    </location>
</feature>
<evidence type="ECO:0000256" key="1">
    <source>
        <dbReference type="ARBA" id="ARBA00005194"/>
    </source>
</evidence>
<dbReference type="SUPFAM" id="SSF55048">
    <property type="entry name" value="Probable ACP-binding domain of malonyl-CoA ACP transacylase"/>
    <property type="match status" value="1"/>
</dbReference>
<evidence type="ECO:0000259" key="11">
    <source>
        <dbReference type="PROSITE" id="PS52004"/>
    </source>
</evidence>
<dbReference type="PANTHER" id="PTHR43775">
    <property type="entry name" value="FATTY ACID SYNTHASE"/>
    <property type="match status" value="1"/>
</dbReference>
<dbReference type="SUPFAM" id="SSF51735">
    <property type="entry name" value="NAD(P)-binding Rossmann-fold domains"/>
    <property type="match status" value="3"/>
</dbReference>
<evidence type="ECO:0000256" key="10">
    <source>
        <dbReference type="PROSITE-ProRule" id="PRU01363"/>
    </source>
</evidence>
<protein>
    <submittedName>
        <fullName evidence="14">Polyketide synthase 12</fullName>
    </submittedName>
</protein>
<dbReference type="InterPro" id="IPR018201">
    <property type="entry name" value="Ketoacyl_synth_AS"/>
</dbReference>
<dbReference type="FunFam" id="3.40.366.10:FF:000002">
    <property type="entry name" value="Probable polyketide synthase 2"/>
    <property type="match status" value="1"/>
</dbReference>
<keyword evidence="8" id="KW-0012">Acyltransferase</keyword>
<dbReference type="GO" id="GO:0004315">
    <property type="term" value="F:3-oxoacyl-[acyl-carrier-protein] synthase activity"/>
    <property type="evidence" value="ECO:0007669"/>
    <property type="project" value="InterPro"/>
</dbReference>
<comment type="function">
    <text evidence="9">Involved in production of the polyketide antibiotic thailandamide.</text>
</comment>
<dbReference type="PROSITE" id="PS52004">
    <property type="entry name" value="KS3_2"/>
    <property type="match status" value="1"/>
</dbReference>
<dbReference type="CDD" id="cd05195">
    <property type="entry name" value="enoyl_red"/>
    <property type="match status" value="1"/>
</dbReference>
<evidence type="ECO:0000256" key="7">
    <source>
        <dbReference type="ARBA" id="ARBA00023268"/>
    </source>
</evidence>
<dbReference type="CDD" id="cd00833">
    <property type="entry name" value="PKS"/>
    <property type="match status" value="1"/>
</dbReference>
<evidence type="ECO:0000313" key="14">
    <source>
        <dbReference type="EMBL" id="VFK77049.1"/>
    </source>
</evidence>
<gene>
    <name evidence="14" type="ORF">BECKMB1821H_GA0114242_10943</name>
    <name evidence="13" type="ORF">BECKMB1821I_GA0114274_10483</name>
</gene>
<dbReference type="InterPro" id="IPR013968">
    <property type="entry name" value="PKS_KR"/>
</dbReference>
<comment type="similarity">
    <text evidence="2">Belongs to the short-chain dehydrogenases/reductases (SDR) family.</text>
</comment>
<comment type="pathway">
    <text evidence="1">Lipid metabolism; fatty acid biosynthesis.</text>
</comment>
<dbReference type="InterPro" id="IPR016035">
    <property type="entry name" value="Acyl_Trfase/lysoPLipase"/>
</dbReference>
<dbReference type="Pfam" id="PF00550">
    <property type="entry name" value="PP-binding"/>
    <property type="match status" value="1"/>
</dbReference>
<dbReference type="Gene3D" id="3.90.180.10">
    <property type="entry name" value="Medium-chain alcohol dehydrogenases, catalytic domain"/>
    <property type="match status" value="1"/>
</dbReference>
<dbReference type="InterPro" id="IPR001227">
    <property type="entry name" value="Ac_transferase_dom_sf"/>
</dbReference>
<keyword evidence="5" id="KW-0808">Transferase</keyword>
<dbReference type="Gene3D" id="3.40.47.10">
    <property type="match status" value="1"/>
</dbReference>
<evidence type="ECO:0000256" key="8">
    <source>
        <dbReference type="ARBA" id="ARBA00023315"/>
    </source>
</evidence>
<reference evidence="14" key="1">
    <citation type="submission" date="2019-02" db="EMBL/GenBank/DDBJ databases">
        <authorList>
            <person name="Gruber-Vodicka R. H."/>
            <person name="Seah K. B. B."/>
        </authorList>
    </citation>
    <scope>NUCLEOTIDE SEQUENCE</scope>
    <source>
        <strain evidence="14">BECK_BZ198</strain>
        <strain evidence="13">BECK_BZ199</strain>
    </source>
</reference>
<dbReference type="UniPathway" id="UPA00094"/>
<keyword evidence="7" id="KW-0511">Multifunctional enzyme</keyword>
<dbReference type="GO" id="GO:0005737">
    <property type="term" value="C:cytoplasm"/>
    <property type="evidence" value="ECO:0007669"/>
    <property type="project" value="TreeGrafter"/>
</dbReference>
<dbReference type="InterPro" id="IPR049551">
    <property type="entry name" value="PKS_DH_C"/>
</dbReference>
<dbReference type="InterPro" id="IPR014043">
    <property type="entry name" value="Acyl_transferase_dom"/>
</dbReference>
<dbReference type="SUPFAM" id="SSF47336">
    <property type="entry name" value="ACP-like"/>
    <property type="match status" value="1"/>
</dbReference>
<dbReference type="InterPro" id="IPR049552">
    <property type="entry name" value="PKS_DH_N"/>
</dbReference>
<dbReference type="GO" id="GO:0071770">
    <property type="term" value="P:DIM/DIP cell wall layer assembly"/>
    <property type="evidence" value="ECO:0007669"/>
    <property type="project" value="TreeGrafter"/>
</dbReference>
<dbReference type="GO" id="GO:0004312">
    <property type="term" value="F:fatty acid synthase activity"/>
    <property type="evidence" value="ECO:0007669"/>
    <property type="project" value="TreeGrafter"/>
</dbReference>
<dbReference type="InterPro" id="IPR050091">
    <property type="entry name" value="PKS_NRPS_Biosynth_Enz"/>
</dbReference>
<dbReference type="InterPro" id="IPR014030">
    <property type="entry name" value="Ketoacyl_synth_N"/>
</dbReference>
<dbReference type="InterPro" id="IPR020807">
    <property type="entry name" value="PKS_DH"/>
</dbReference>
<dbReference type="SMART" id="SM00826">
    <property type="entry name" value="PKS_DH"/>
    <property type="match status" value="1"/>
</dbReference>
<feature type="active site" description="Proton acceptor; for dehydratase activity" evidence="10">
    <location>
        <position position="938"/>
    </location>
</feature>
<name>A0A451BFJ2_9GAMM</name>
<dbReference type="InterPro" id="IPR016036">
    <property type="entry name" value="Malonyl_transacylase_ACP-bd"/>
</dbReference>
<evidence type="ECO:0000256" key="5">
    <source>
        <dbReference type="ARBA" id="ARBA00022679"/>
    </source>
</evidence>
<dbReference type="Pfam" id="PF02801">
    <property type="entry name" value="Ketoacyl-synt_C"/>
    <property type="match status" value="1"/>
</dbReference>
<accession>A0A451BFJ2</accession>
<dbReference type="Pfam" id="PF00698">
    <property type="entry name" value="Acyl_transf_1"/>
    <property type="match status" value="1"/>
</dbReference>
<dbReference type="GO" id="GO:0005886">
    <property type="term" value="C:plasma membrane"/>
    <property type="evidence" value="ECO:0007669"/>
    <property type="project" value="TreeGrafter"/>
</dbReference>
<evidence type="ECO:0000256" key="4">
    <source>
        <dbReference type="ARBA" id="ARBA00022553"/>
    </source>
</evidence>
<evidence type="ECO:0000256" key="6">
    <source>
        <dbReference type="ARBA" id="ARBA00022857"/>
    </source>
</evidence>
<proteinExistence type="inferred from homology"/>
<dbReference type="Pfam" id="PF22621">
    <property type="entry name" value="CurL-like_PKS_C"/>
    <property type="match status" value="1"/>
</dbReference>
<dbReference type="InterPro" id="IPR014031">
    <property type="entry name" value="Ketoacyl_synth_C"/>
</dbReference>
<dbReference type="InterPro" id="IPR036291">
    <property type="entry name" value="NAD(P)-bd_dom_sf"/>
</dbReference>
<dbReference type="InterPro" id="IPR036736">
    <property type="entry name" value="ACP-like_sf"/>
</dbReference>
<dbReference type="InterPro" id="IPR020841">
    <property type="entry name" value="PKS_Beta-ketoAc_synthase_dom"/>
</dbReference>
<dbReference type="InterPro" id="IPR049900">
    <property type="entry name" value="PKS_mFAS_DH"/>
</dbReference>
<keyword evidence="4" id="KW-0597">Phosphoprotein</keyword>
<dbReference type="InterPro" id="IPR009081">
    <property type="entry name" value="PP-bd_ACP"/>
</dbReference>
<dbReference type="SMART" id="SM00827">
    <property type="entry name" value="PKS_AT"/>
    <property type="match status" value="1"/>
</dbReference>
<dbReference type="InterPro" id="IPR057326">
    <property type="entry name" value="KR_dom"/>
</dbReference>
<feature type="region of interest" description="C-terminal hotdog fold" evidence="10">
    <location>
        <begin position="1042"/>
        <end position="1198"/>
    </location>
</feature>
<sequence length="2155" mass="235941">MMKGEMDMRREPIAIIGIGCRFPGDAENPRAFWNMLCEGRDGVVEVPPDRWDPRRFYDPDANKPGKTYVKHGAYLRQPIDQMDALFFGISPREAESLDPEQRILLEVVWEALEDAGLTVEQLAGSATGVFMGGFIIDHMAAATSILNRHLLNTHSAVGFTHTILSARIAYILDLHGPCLTMDTACSSSLVALHQACQSIRAGESEMALVGGVNVMYHAETPTAMCKSQFLARDGRSKSFDARGDGYGRGEGAGVVVLKPLTAARRDGDEIYAVIRGTGINHDGRTDGITVPNEKAQAALIRQVCERSGVTPGDIAYFEAHGTGTLIGDPKECGALGEVIGTDRDAGNTCWIGGVKANVGHLEAAAGVTGLIKTALCLHHRQVPPVANLQTPNPRIDFEKLGIRLPRKLESLPEGKEPPLAGVNSFGYGGTNAHAILQGVEVKPPLASSGSADHQGYWFLPVSARSDQALQAMAGRYHEFITKNPDLELRDICWSAATRRSHHHFRLAVLGKDRQALLDQLALFAEGKGMHLPNGRLALGQASEMPVFVFTGMGPQWWAMGRELLANEPVYREMAERCDAIFQKFAGWSILEEMGRDEQDSRITQTNIAQPTNFVLQIGLVALWQSRGITPAAIVGHSLGEVSAAYASGVLNLEDALKVSYHRSRLQRTVAGQGKMLAVSLPEEEADALLDKYGRDKISFGAINSPTSLTLSGDGETLEKVAEELEAKEVFNRFLQVELAYHSHIMDQLREQTLESLADIKPRLPTVPLYSTVTGERVDTIMYDPAYWCNNMRHPVRFAKAIQATVKAGHGLFLEVGPHPVLGGAVKENLNALRAKAQVAFSLKRKEPEVDTFHRALGDLYTLGCLPDWSALYPEGSGFVRLPHYPWQRQTYWLESEESRFDRLGDPADHPLLGHRVNTPEMVWEQPVNEQFLPWLPEHKIQDLVILPGAAYVELGLALLDQVADGQVAGGVEDLRFEQALVIDSRNETILRTQYDPESRTYSIHSRNVGSQAWTRHARGRLSLASSPVGKPLNISRMRRYCPEPIDISILYNRFEQRGMQYGGSFRGIQEITRGHEEVLVRIVTGPEGDAASMIVADGLSENVEKGSTWRLHPARLDTSFQSLLGILDEGDDNSFIPVSIGQLRFHRNPGPEFLAHGRLRKRDGGNITADIDLFDEEGNRLVEVRDLQLQEIGTMDAQLDPKNLVNFIYRVEWEELSPLTERQFAGRWLLFMDRGGRMEGLAERLEKEDGVTVTRVFQGDTFLQQNDRFTLRARNSEDMQALAKTVKLVEYQGIVFGWGMDCDPASDPDGSLATLDWLYCVRIVNDVYTDNNKIRLFLLTQGAQSLGQSPGDTADAGMNVAQSSLIGLGRVVSAEHYYYTRCCLIDLPAEVAPVLDALVEELLCDNVELEVALRGDGQRLGYRLQSCALEDIQDPEDPADTQPVLLQGTDAFVLERDDSQEEQPWQWRRIADGYGLEAERGEVALHLEHVILPPGGLQQQKTLIAASGRRMSGGVPGSAAMGLLPVTQLASHISLPATEFIEALPQAGVSGSASRFRRTMNRIRRFLARRRKTAVISDAPRRAASLLPFVSAVHALEGVAALTRGERVLIHPSDDGMDLAAVQVARDLGAKVFATYTDEAKADSLRALGADNVLPLVGFADAVLEITDGKGVQVVLNTLDGEAAQKSLLLLGSFGRFVDFNKTFNQWHVLATHQNIGLYAVDTLRLLQQEPAIFQGLLDRVAGDFERGTLQPLDIPVFGAGQANEALEAVRDRSVALEIGAAQTVEALPDKRKESIIRADGSYLVTGGFGGFGITLAFWLAAQGATSLILVGRRGAATPEAKYALKGLEAKGVSVWAASADVGKEEDVERLIRDIQAKHPPLVGVFHTAGVLDDAMLTDLTPERLRTVMQPKAMGAWYLHQHTRSLPLHCFVLFSSLSAFVGKPGQGNYVAANAFLDQLAHARRAQGLPGLSLDWGVLAEVGMAARQELEDLLESYGVGSFSRGEAMGMLDLALRSAMDGKQAQLGLMNVNWQTWLNSNTAPAIALRYRHLSDGAFTEHGALVSALKNALQDLDEEGRAGHVVKLLIGLTAQIMRLPEESMDPATPLSNLGLDSLMGTELRGAVESNTSVTLSILDLQSSNMEQLAEKILEKMGY</sequence>
<evidence type="ECO:0000256" key="9">
    <source>
        <dbReference type="ARBA" id="ARBA00054155"/>
    </source>
</evidence>
<evidence type="ECO:0000256" key="3">
    <source>
        <dbReference type="ARBA" id="ARBA00022450"/>
    </source>
</evidence>
<dbReference type="SMART" id="SM00825">
    <property type="entry name" value="PKS_KS"/>
    <property type="match status" value="1"/>
</dbReference>
<feature type="region of interest" description="N-terminal hotdog fold" evidence="10">
    <location>
        <begin position="909"/>
        <end position="1028"/>
    </location>
</feature>
<dbReference type="Pfam" id="PF00107">
    <property type="entry name" value="ADH_zinc_N"/>
    <property type="match status" value="1"/>
</dbReference>
<keyword evidence="6" id="KW-0521">NADP</keyword>
<evidence type="ECO:0000259" key="12">
    <source>
        <dbReference type="PROSITE" id="PS52019"/>
    </source>
</evidence>
<dbReference type="EMBL" id="CAADGH010000094">
    <property type="protein sequence ID" value="VFK77049.1"/>
    <property type="molecule type" value="Genomic_DNA"/>
</dbReference>
<feature type="domain" description="PKS/mFAS DH" evidence="12">
    <location>
        <begin position="909"/>
        <end position="1198"/>
    </location>
</feature>
<evidence type="ECO:0000313" key="13">
    <source>
        <dbReference type="EMBL" id="VFK33556.1"/>
    </source>
</evidence>
<dbReference type="Gene3D" id="3.40.366.10">
    <property type="entry name" value="Malonyl-Coenzyme A Acyl Carrier Protein, domain 2"/>
    <property type="match status" value="1"/>
</dbReference>
<dbReference type="InterPro" id="IPR042104">
    <property type="entry name" value="PKS_dehydratase_sf"/>
</dbReference>
<dbReference type="Pfam" id="PF14765">
    <property type="entry name" value="PS-DH"/>
    <property type="match status" value="1"/>
</dbReference>
<keyword evidence="3" id="KW-0596">Phosphopantetheine</keyword>
<dbReference type="SMART" id="SM00829">
    <property type="entry name" value="PKS_ER"/>
    <property type="match status" value="1"/>
</dbReference>
<feature type="active site" description="Proton donor; for dehydratase activity" evidence="10">
    <location>
        <position position="1117"/>
    </location>
</feature>